<protein>
    <recommendedName>
        <fullName evidence="4">DUF5801 domain-containing protein</fullName>
    </recommendedName>
</protein>
<reference evidence="2 3" key="1">
    <citation type="submission" date="2019-03" db="EMBL/GenBank/DDBJ databases">
        <title>Genomic Encyclopedia of Type Strains, Phase IV (KMG-V): Genome sequencing to study the core and pangenomes of soil and plant-associated prokaryotes.</title>
        <authorList>
            <person name="Whitman W."/>
        </authorList>
    </citation>
    <scope>NUCLEOTIDE SEQUENCE [LARGE SCALE GENOMIC DNA]</scope>
    <source>
        <strain evidence="2 3">23C40</strain>
    </source>
</reference>
<name>A0A4V2RFN9_9HYPH</name>
<comment type="caution">
    <text evidence="2">The sequence shown here is derived from an EMBL/GenBank/DDBJ whole genome shotgun (WGS) entry which is preliminary data.</text>
</comment>
<dbReference type="Proteomes" id="UP000295043">
    <property type="component" value="Unassembled WGS sequence"/>
</dbReference>
<evidence type="ECO:0000256" key="1">
    <source>
        <dbReference type="SAM" id="MobiDB-lite"/>
    </source>
</evidence>
<organism evidence="2 3">
    <name type="scientific">Sinorhizobium americanum</name>
    <dbReference type="NCBI Taxonomy" id="194963"/>
    <lineage>
        <taxon>Bacteria</taxon>
        <taxon>Pseudomonadati</taxon>
        <taxon>Pseudomonadota</taxon>
        <taxon>Alphaproteobacteria</taxon>
        <taxon>Hyphomicrobiales</taxon>
        <taxon>Rhizobiaceae</taxon>
        <taxon>Sinorhizobium/Ensifer group</taxon>
        <taxon>Sinorhizobium</taxon>
    </lineage>
</organism>
<feature type="non-terminal residue" evidence="2">
    <location>
        <position position="234"/>
    </location>
</feature>
<dbReference type="AlphaFoldDB" id="A0A4V2RFN9"/>
<evidence type="ECO:0008006" key="4">
    <source>
        <dbReference type="Google" id="ProtNLM"/>
    </source>
</evidence>
<accession>A0A4V2RFN9</accession>
<feature type="region of interest" description="Disordered" evidence="1">
    <location>
        <begin position="21"/>
        <end position="43"/>
    </location>
</feature>
<evidence type="ECO:0000313" key="3">
    <source>
        <dbReference type="Proteomes" id="UP000295043"/>
    </source>
</evidence>
<dbReference type="RefSeq" id="WP_207907849.1">
    <property type="nucleotide sequence ID" value="NZ_SLVU01000003.1"/>
</dbReference>
<sequence>MAIAITSAGAFVVLDETEDLQNATATPSPAGDADDNDTSNPLPAAFSTALTSHGVVTFAEAALSGHNGAAGNTGANIITVTGATATTDFAFRGENGAAFTAYEAGATSTLNSGLSAVAPDGTITEIYLFADPDDNNIVYGVAGDSGDDPIVFAIYLEEVKNASNITIGAKMWTVLADGYTLAHTTDDHDESLDLADKLFVAAVAENDFSFANAPSGQNLFMMFGNTTLAILVTG</sequence>
<gene>
    <name evidence="2" type="ORF">EV184_103374</name>
</gene>
<proteinExistence type="predicted"/>
<evidence type="ECO:0000313" key="2">
    <source>
        <dbReference type="EMBL" id="TCN33360.1"/>
    </source>
</evidence>
<dbReference type="EMBL" id="SLVU01000003">
    <property type="protein sequence ID" value="TCN33360.1"/>
    <property type="molecule type" value="Genomic_DNA"/>
</dbReference>